<keyword evidence="3" id="KW-1133">Transmembrane helix</keyword>
<sequence length="202" mass="23213">MPTRAWFHIKGLADRLVALVALPILAIPMLVVAFLVRRDSPGPALFRQQRAGHAGVPFTAYKFRTMRVDECDGNSSVIKAQTIDDDERITRLGRSLRRMRIDELPQLINVLKGEMSLIGPRPEPKVLTDWYEQELPFYRLRHVVKPGISGWAQVNQGHVNGIDQAQVKLHYDFYYIKYFSPWLDLIILFRTISTMLGRKGAR</sequence>
<keyword evidence="2" id="KW-0270">Exopolysaccharide synthesis</keyword>
<comment type="caution">
    <text evidence="5">The sequence shown here is derived from an EMBL/GenBank/DDBJ whole genome shotgun (WGS) entry which is preliminary data.</text>
</comment>
<organism evidence="5 6">
    <name type="scientific">Sphingomicrobium clamense</name>
    <dbReference type="NCBI Taxonomy" id="2851013"/>
    <lineage>
        <taxon>Bacteria</taxon>
        <taxon>Pseudomonadati</taxon>
        <taxon>Pseudomonadota</taxon>
        <taxon>Alphaproteobacteria</taxon>
        <taxon>Sphingomonadales</taxon>
        <taxon>Sphingomonadaceae</taxon>
        <taxon>Sphingomicrobium</taxon>
    </lineage>
</organism>
<keyword evidence="5" id="KW-0808">Transferase</keyword>
<evidence type="ECO:0000256" key="2">
    <source>
        <dbReference type="ARBA" id="ARBA00023169"/>
    </source>
</evidence>
<dbReference type="InterPro" id="IPR003362">
    <property type="entry name" value="Bact_transf"/>
</dbReference>
<keyword evidence="3" id="KW-0472">Membrane</keyword>
<evidence type="ECO:0000313" key="5">
    <source>
        <dbReference type="EMBL" id="MBW0145285.1"/>
    </source>
</evidence>
<reference evidence="5 6" key="1">
    <citation type="submission" date="2021-07" db="EMBL/GenBank/DDBJ databases">
        <title>The draft genome sequence of Sphingomicrobium sp. B8.</title>
        <authorList>
            <person name="Mu L."/>
        </authorList>
    </citation>
    <scope>NUCLEOTIDE SEQUENCE [LARGE SCALE GENOMIC DNA]</scope>
    <source>
        <strain evidence="5 6">B8</strain>
    </source>
</reference>
<comment type="similarity">
    <text evidence="1">Belongs to the bacterial sugar transferase family.</text>
</comment>
<proteinExistence type="inferred from homology"/>
<gene>
    <name evidence="5" type="ORF">KTQ36_08265</name>
</gene>
<keyword evidence="3" id="KW-0812">Transmembrane</keyword>
<accession>A0ABS6V6U3</accession>
<evidence type="ECO:0000256" key="3">
    <source>
        <dbReference type="SAM" id="Phobius"/>
    </source>
</evidence>
<name>A0ABS6V6U3_9SPHN</name>
<dbReference type="Proteomes" id="UP000698028">
    <property type="component" value="Unassembled WGS sequence"/>
</dbReference>
<dbReference type="Pfam" id="PF02397">
    <property type="entry name" value="Bac_transf"/>
    <property type="match status" value="1"/>
</dbReference>
<dbReference type="PANTHER" id="PTHR30576">
    <property type="entry name" value="COLANIC BIOSYNTHESIS UDP-GLUCOSE LIPID CARRIER TRANSFERASE"/>
    <property type="match status" value="1"/>
</dbReference>
<dbReference type="GO" id="GO:0016740">
    <property type="term" value="F:transferase activity"/>
    <property type="evidence" value="ECO:0007669"/>
    <property type="project" value="UniProtKB-KW"/>
</dbReference>
<protein>
    <submittedName>
        <fullName evidence="5">Sugar transferase</fullName>
    </submittedName>
</protein>
<evidence type="ECO:0000259" key="4">
    <source>
        <dbReference type="Pfam" id="PF02397"/>
    </source>
</evidence>
<dbReference type="EMBL" id="JAHVAH010000001">
    <property type="protein sequence ID" value="MBW0145285.1"/>
    <property type="molecule type" value="Genomic_DNA"/>
</dbReference>
<keyword evidence="6" id="KW-1185">Reference proteome</keyword>
<feature type="transmembrane region" description="Helical" evidence="3">
    <location>
        <begin position="16"/>
        <end position="36"/>
    </location>
</feature>
<dbReference type="PANTHER" id="PTHR30576:SF0">
    <property type="entry name" value="UNDECAPRENYL-PHOSPHATE N-ACETYLGALACTOSAMINYL 1-PHOSPHATE TRANSFERASE-RELATED"/>
    <property type="match status" value="1"/>
</dbReference>
<evidence type="ECO:0000256" key="1">
    <source>
        <dbReference type="ARBA" id="ARBA00006464"/>
    </source>
</evidence>
<evidence type="ECO:0000313" key="6">
    <source>
        <dbReference type="Proteomes" id="UP000698028"/>
    </source>
</evidence>
<feature type="domain" description="Bacterial sugar transferase" evidence="4">
    <location>
        <begin position="10"/>
        <end position="196"/>
    </location>
</feature>